<dbReference type="Proteomes" id="UP000886723">
    <property type="component" value="Unassembled WGS sequence"/>
</dbReference>
<keyword evidence="7" id="KW-0902">Two-component regulatory system</keyword>
<evidence type="ECO:0000256" key="5">
    <source>
        <dbReference type="ARBA" id="ARBA00022679"/>
    </source>
</evidence>
<dbReference type="CDD" id="cd00075">
    <property type="entry name" value="HATPase"/>
    <property type="match status" value="1"/>
</dbReference>
<dbReference type="InterPro" id="IPR004358">
    <property type="entry name" value="Sig_transdc_His_kin-like_C"/>
</dbReference>
<dbReference type="InterPro" id="IPR036890">
    <property type="entry name" value="HATPase_C_sf"/>
</dbReference>
<sequence length="186" mass="20222">MEFGENRWTRSTRNQVNRLSTLTRQLITLARMEESGGEKMVVFSLSDAVREAAAPYEALALAQNRRISLDIAEGVSMKGDEESIRRLVGILLDNAVKYSPSGAAIRVILKQKGKNRIFSVENPAGQLPYGSLDVLFERFYRTDASRNSATGGSGIGLSVARAIVQAHRGKITASGRDGLLVITAVL</sequence>
<proteinExistence type="predicted"/>
<dbReference type="InterPro" id="IPR050351">
    <property type="entry name" value="BphY/WalK/GraS-like"/>
</dbReference>
<dbReference type="PANTHER" id="PTHR45453">
    <property type="entry name" value="PHOSPHATE REGULON SENSOR PROTEIN PHOR"/>
    <property type="match status" value="1"/>
</dbReference>
<dbReference type="PRINTS" id="PR00344">
    <property type="entry name" value="BCTRLSENSOR"/>
</dbReference>
<evidence type="ECO:0000313" key="9">
    <source>
        <dbReference type="EMBL" id="HIV12090.1"/>
    </source>
</evidence>
<evidence type="ECO:0000313" key="10">
    <source>
        <dbReference type="Proteomes" id="UP000886723"/>
    </source>
</evidence>
<protein>
    <recommendedName>
        <fullName evidence="3">histidine kinase</fullName>
        <ecNumber evidence="3">2.7.13.3</ecNumber>
    </recommendedName>
</protein>
<keyword evidence="5" id="KW-0808">Transferase</keyword>
<dbReference type="PANTHER" id="PTHR45453:SF1">
    <property type="entry name" value="PHOSPHATE REGULON SENSOR PROTEIN PHOR"/>
    <property type="match status" value="1"/>
</dbReference>
<comment type="catalytic activity">
    <reaction evidence="1">
        <text>ATP + protein L-histidine = ADP + protein N-phospho-L-histidine.</text>
        <dbReference type="EC" id="2.7.13.3"/>
    </reaction>
</comment>
<dbReference type="SMART" id="SM00387">
    <property type="entry name" value="HATPase_c"/>
    <property type="match status" value="1"/>
</dbReference>
<name>A0A9D1NSP9_9FIRM</name>
<evidence type="ECO:0000256" key="7">
    <source>
        <dbReference type="ARBA" id="ARBA00023012"/>
    </source>
</evidence>
<dbReference type="EC" id="2.7.13.3" evidence="3"/>
<gene>
    <name evidence="9" type="ORF">IAA63_02985</name>
</gene>
<evidence type="ECO:0000256" key="3">
    <source>
        <dbReference type="ARBA" id="ARBA00012438"/>
    </source>
</evidence>
<evidence type="ECO:0000259" key="8">
    <source>
        <dbReference type="PROSITE" id="PS50109"/>
    </source>
</evidence>
<dbReference type="GO" id="GO:0000155">
    <property type="term" value="F:phosphorelay sensor kinase activity"/>
    <property type="evidence" value="ECO:0007669"/>
    <property type="project" value="TreeGrafter"/>
</dbReference>
<dbReference type="AlphaFoldDB" id="A0A9D1NSP9"/>
<accession>A0A9D1NSP9</accession>
<dbReference type="InterPro" id="IPR005467">
    <property type="entry name" value="His_kinase_dom"/>
</dbReference>
<dbReference type="EMBL" id="DVON01000058">
    <property type="protein sequence ID" value="HIV12090.1"/>
    <property type="molecule type" value="Genomic_DNA"/>
</dbReference>
<keyword evidence="4" id="KW-0597">Phosphoprotein</keyword>
<evidence type="ECO:0000256" key="4">
    <source>
        <dbReference type="ARBA" id="ARBA00022553"/>
    </source>
</evidence>
<evidence type="ECO:0000256" key="1">
    <source>
        <dbReference type="ARBA" id="ARBA00000085"/>
    </source>
</evidence>
<dbReference type="GO" id="GO:0004721">
    <property type="term" value="F:phosphoprotein phosphatase activity"/>
    <property type="evidence" value="ECO:0007669"/>
    <property type="project" value="TreeGrafter"/>
</dbReference>
<evidence type="ECO:0000256" key="2">
    <source>
        <dbReference type="ARBA" id="ARBA00004370"/>
    </source>
</evidence>
<organism evidence="9 10">
    <name type="scientific">Candidatus Pullilachnospira stercoravium</name>
    <dbReference type="NCBI Taxonomy" id="2840913"/>
    <lineage>
        <taxon>Bacteria</taxon>
        <taxon>Bacillati</taxon>
        <taxon>Bacillota</taxon>
        <taxon>Clostridia</taxon>
        <taxon>Lachnospirales</taxon>
        <taxon>Lachnospiraceae</taxon>
        <taxon>Lachnospiraceae incertae sedis</taxon>
        <taxon>Candidatus Pullilachnospira</taxon>
    </lineage>
</organism>
<comment type="caution">
    <text evidence="9">The sequence shown here is derived from an EMBL/GenBank/DDBJ whole genome shotgun (WGS) entry which is preliminary data.</text>
</comment>
<dbReference type="PROSITE" id="PS50109">
    <property type="entry name" value="HIS_KIN"/>
    <property type="match status" value="1"/>
</dbReference>
<comment type="subcellular location">
    <subcellularLocation>
        <location evidence="2">Membrane</location>
    </subcellularLocation>
</comment>
<dbReference type="SUPFAM" id="SSF55874">
    <property type="entry name" value="ATPase domain of HSP90 chaperone/DNA topoisomerase II/histidine kinase"/>
    <property type="match status" value="1"/>
</dbReference>
<dbReference type="GO" id="GO:0016036">
    <property type="term" value="P:cellular response to phosphate starvation"/>
    <property type="evidence" value="ECO:0007669"/>
    <property type="project" value="TreeGrafter"/>
</dbReference>
<evidence type="ECO:0000256" key="6">
    <source>
        <dbReference type="ARBA" id="ARBA00022777"/>
    </source>
</evidence>
<dbReference type="InterPro" id="IPR003594">
    <property type="entry name" value="HATPase_dom"/>
</dbReference>
<reference evidence="9" key="2">
    <citation type="journal article" date="2021" name="PeerJ">
        <title>Extensive microbial diversity within the chicken gut microbiome revealed by metagenomics and culture.</title>
        <authorList>
            <person name="Gilroy R."/>
            <person name="Ravi A."/>
            <person name="Getino M."/>
            <person name="Pursley I."/>
            <person name="Horton D.L."/>
            <person name="Alikhan N.F."/>
            <person name="Baker D."/>
            <person name="Gharbi K."/>
            <person name="Hall N."/>
            <person name="Watson M."/>
            <person name="Adriaenssens E.M."/>
            <person name="Foster-Nyarko E."/>
            <person name="Jarju S."/>
            <person name="Secka A."/>
            <person name="Antonio M."/>
            <person name="Oren A."/>
            <person name="Chaudhuri R.R."/>
            <person name="La Ragione R."/>
            <person name="Hildebrand F."/>
            <person name="Pallen M.J."/>
        </authorList>
    </citation>
    <scope>NUCLEOTIDE SEQUENCE</scope>
    <source>
        <strain evidence="9">ChiBcec2-4451</strain>
    </source>
</reference>
<dbReference type="Pfam" id="PF02518">
    <property type="entry name" value="HATPase_c"/>
    <property type="match status" value="1"/>
</dbReference>
<feature type="domain" description="Histidine kinase" evidence="8">
    <location>
        <begin position="1"/>
        <end position="186"/>
    </location>
</feature>
<dbReference type="Gene3D" id="3.30.565.10">
    <property type="entry name" value="Histidine kinase-like ATPase, C-terminal domain"/>
    <property type="match status" value="1"/>
</dbReference>
<reference evidence="9" key="1">
    <citation type="submission" date="2020-10" db="EMBL/GenBank/DDBJ databases">
        <authorList>
            <person name="Gilroy R."/>
        </authorList>
    </citation>
    <scope>NUCLEOTIDE SEQUENCE</scope>
    <source>
        <strain evidence="9">ChiBcec2-4451</strain>
    </source>
</reference>
<keyword evidence="6" id="KW-0418">Kinase</keyword>
<dbReference type="GO" id="GO:0005886">
    <property type="term" value="C:plasma membrane"/>
    <property type="evidence" value="ECO:0007669"/>
    <property type="project" value="TreeGrafter"/>
</dbReference>